<reference evidence="1 2" key="1">
    <citation type="submission" date="2017-11" db="EMBL/GenBank/DDBJ databases">
        <title>Taxonomic description and genome sequences of Spirosoma HA7 sp. nov., isolated from pollen microhabitat of Corylus avellana.</title>
        <authorList>
            <person name="Ambika Manirajan B."/>
            <person name="Suarez C."/>
            <person name="Ratering S."/>
            <person name="Geissler-Plaum R."/>
            <person name="Cardinale M."/>
            <person name="Sylvia S."/>
        </authorList>
    </citation>
    <scope>NUCLEOTIDE SEQUENCE [LARGE SCALE GENOMIC DNA]</scope>
    <source>
        <strain evidence="1 2">HA7</strain>
    </source>
</reference>
<gene>
    <name evidence="1" type="ORF">CWM47_34480</name>
</gene>
<dbReference type="OrthoDB" id="573553at2"/>
<dbReference type="KEGG" id="spir:CWM47_34480"/>
<proteinExistence type="predicted"/>
<protein>
    <submittedName>
        <fullName evidence="1">Uncharacterized protein</fullName>
    </submittedName>
</protein>
<dbReference type="RefSeq" id="WP_100993050.1">
    <property type="nucleotide sequence ID" value="NZ_CP025096.1"/>
</dbReference>
<name>A0A2K8Z9I9_9BACT</name>
<keyword evidence="2" id="KW-1185">Reference proteome</keyword>
<evidence type="ECO:0000313" key="2">
    <source>
        <dbReference type="Proteomes" id="UP000232883"/>
    </source>
</evidence>
<evidence type="ECO:0000313" key="1">
    <source>
        <dbReference type="EMBL" id="AUD06509.1"/>
    </source>
</evidence>
<organism evidence="1 2">
    <name type="scientific">Spirosoma pollinicola</name>
    <dbReference type="NCBI Taxonomy" id="2057025"/>
    <lineage>
        <taxon>Bacteria</taxon>
        <taxon>Pseudomonadati</taxon>
        <taxon>Bacteroidota</taxon>
        <taxon>Cytophagia</taxon>
        <taxon>Cytophagales</taxon>
        <taxon>Cytophagaceae</taxon>
        <taxon>Spirosoma</taxon>
    </lineage>
</organism>
<sequence>MDVVINEEEKFEKDFNKLSLKDRVVVGKKIDFIIELIRSGQNTSNHIFKLHKIHFPNNLDSSLYVLRINRDIRIILTSEKDPLFGEHILTLFRVVRHQDLDKTYSSLAESLYQSSFNKENKQDG</sequence>
<dbReference type="AlphaFoldDB" id="A0A2K8Z9I9"/>
<dbReference type="Proteomes" id="UP000232883">
    <property type="component" value="Chromosome"/>
</dbReference>
<accession>A0A2K8Z9I9</accession>
<dbReference type="EMBL" id="CP025096">
    <property type="protein sequence ID" value="AUD06509.1"/>
    <property type="molecule type" value="Genomic_DNA"/>
</dbReference>